<dbReference type="EMBL" id="MU128985">
    <property type="protein sequence ID" value="KAF9512523.1"/>
    <property type="molecule type" value="Genomic_DNA"/>
</dbReference>
<accession>A0A9P6AV16</accession>
<evidence type="ECO:0000313" key="3">
    <source>
        <dbReference type="Proteomes" id="UP000886523"/>
    </source>
</evidence>
<evidence type="ECO:0000256" key="1">
    <source>
        <dbReference type="SAM" id="SignalP"/>
    </source>
</evidence>
<keyword evidence="3" id="KW-1185">Reference proteome</keyword>
<name>A0A9P6AV16_9AGAM</name>
<comment type="caution">
    <text evidence="2">The sequence shown here is derived from an EMBL/GenBank/DDBJ whole genome shotgun (WGS) entry which is preliminary data.</text>
</comment>
<proteinExistence type="predicted"/>
<feature type="chain" id="PRO_5040466885" evidence="1">
    <location>
        <begin position="19"/>
        <end position="229"/>
    </location>
</feature>
<organism evidence="2 3">
    <name type="scientific">Hydnum rufescens UP504</name>
    <dbReference type="NCBI Taxonomy" id="1448309"/>
    <lineage>
        <taxon>Eukaryota</taxon>
        <taxon>Fungi</taxon>
        <taxon>Dikarya</taxon>
        <taxon>Basidiomycota</taxon>
        <taxon>Agaricomycotina</taxon>
        <taxon>Agaricomycetes</taxon>
        <taxon>Cantharellales</taxon>
        <taxon>Hydnaceae</taxon>
        <taxon>Hydnum</taxon>
    </lineage>
</organism>
<protein>
    <submittedName>
        <fullName evidence="2">Uncharacterized protein</fullName>
    </submittedName>
</protein>
<evidence type="ECO:0000313" key="2">
    <source>
        <dbReference type="EMBL" id="KAF9512523.1"/>
    </source>
</evidence>
<feature type="signal peptide" evidence="1">
    <location>
        <begin position="1"/>
        <end position="18"/>
    </location>
</feature>
<keyword evidence="1" id="KW-0732">Signal</keyword>
<dbReference type="Proteomes" id="UP000886523">
    <property type="component" value="Unassembled WGS sequence"/>
</dbReference>
<sequence>MYTSWFALGISLVGGALASPVERSPSVHCSTIPLNGAQYLYLHNNTKNPTSLPGIESNYTLSNALAAIGSSASPGDNPLVLINSFPFQGDNFGFEACNSTYMKFPSYDKPDGRNRWYGHIRAYGDPPGGVNHPVLCVTRRWVEPGHEFLTAEACSYADDSSQETQFFTIVELQTGFEIANYYLGMIGAPEGTWSKQYYFAPGTTAAPAITVHPEEDTGHRLGIEYLHFN</sequence>
<reference evidence="2" key="1">
    <citation type="journal article" date="2020" name="Nat. Commun.">
        <title>Large-scale genome sequencing of mycorrhizal fungi provides insights into the early evolution of symbiotic traits.</title>
        <authorList>
            <person name="Miyauchi S."/>
            <person name="Kiss E."/>
            <person name="Kuo A."/>
            <person name="Drula E."/>
            <person name="Kohler A."/>
            <person name="Sanchez-Garcia M."/>
            <person name="Morin E."/>
            <person name="Andreopoulos B."/>
            <person name="Barry K.W."/>
            <person name="Bonito G."/>
            <person name="Buee M."/>
            <person name="Carver A."/>
            <person name="Chen C."/>
            <person name="Cichocki N."/>
            <person name="Clum A."/>
            <person name="Culley D."/>
            <person name="Crous P.W."/>
            <person name="Fauchery L."/>
            <person name="Girlanda M."/>
            <person name="Hayes R.D."/>
            <person name="Keri Z."/>
            <person name="LaButti K."/>
            <person name="Lipzen A."/>
            <person name="Lombard V."/>
            <person name="Magnuson J."/>
            <person name="Maillard F."/>
            <person name="Murat C."/>
            <person name="Nolan M."/>
            <person name="Ohm R.A."/>
            <person name="Pangilinan J."/>
            <person name="Pereira M.F."/>
            <person name="Perotto S."/>
            <person name="Peter M."/>
            <person name="Pfister S."/>
            <person name="Riley R."/>
            <person name="Sitrit Y."/>
            <person name="Stielow J.B."/>
            <person name="Szollosi G."/>
            <person name="Zifcakova L."/>
            <person name="Stursova M."/>
            <person name="Spatafora J.W."/>
            <person name="Tedersoo L."/>
            <person name="Vaario L.M."/>
            <person name="Yamada A."/>
            <person name="Yan M."/>
            <person name="Wang P."/>
            <person name="Xu J."/>
            <person name="Bruns T."/>
            <person name="Baldrian P."/>
            <person name="Vilgalys R."/>
            <person name="Dunand C."/>
            <person name="Henrissat B."/>
            <person name="Grigoriev I.V."/>
            <person name="Hibbett D."/>
            <person name="Nagy L.G."/>
            <person name="Martin F.M."/>
        </authorList>
    </citation>
    <scope>NUCLEOTIDE SEQUENCE</scope>
    <source>
        <strain evidence="2">UP504</strain>
    </source>
</reference>
<dbReference type="AlphaFoldDB" id="A0A9P6AV16"/>
<gene>
    <name evidence="2" type="ORF">BS47DRAFT_1053006</name>
</gene>
<dbReference type="OrthoDB" id="3287346at2759"/>